<dbReference type="AlphaFoldDB" id="A0A0P6X2S9"/>
<dbReference type="Proteomes" id="UP000050514">
    <property type="component" value="Unassembled WGS sequence"/>
</dbReference>
<sequence>MNLFRNRGFLVRWFLGGALLLPAVILLAGCGERGVPGSWLLTPIDQPVVISATLPPPAETATFPPVPTDTLPPPTMEAEVTATPEPTLTFTATASATLPPTVEGTPTFGPSPTRTRTPTRTRFPTRTPTPSRTPTVTQTPTPPLAFMRIQKPGPYSKISSPLQVEALVSPGEDGYVYVELIGEDGRVITRQALDYRSFMNRYFYINPQVPFELNTAAETARLVVRVQDRFQRPTYLCSVEVVLMRLGRSEITAPQIVQEPYVVRSPREGAVISGGVLRVTGLARLVNDRPLIFELIDERGQLVSNAVIEHSQPYGDLSHVPFEVFIPYSVEQDTPVRLVIRQESATRIPGTVWLSSMLLTLQP</sequence>
<dbReference type="STRING" id="360411.AC812_08655"/>
<gene>
    <name evidence="2" type="ORF">AC812_08655</name>
</gene>
<name>A0A0P6X2S9_9CHLR</name>
<evidence type="ECO:0000313" key="3">
    <source>
        <dbReference type="Proteomes" id="UP000050514"/>
    </source>
</evidence>
<proteinExistence type="predicted"/>
<evidence type="ECO:0000313" key="2">
    <source>
        <dbReference type="EMBL" id="KPL75351.1"/>
    </source>
</evidence>
<comment type="caution">
    <text evidence="2">The sequence shown here is derived from an EMBL/GenBank/DDBJ whole genome shotgun (WGS) entry which is preliminary data.</text>
</comment>
<evidence type="ECO:0000256" key="1">
    <source>
        <dbReference type="SAM" id="MobiDB-lite"/>
    </source>
</evidence>
<accession>A0A0P6X2S9</accession>
<dbReference type="PROSITE" id="PS51257">
    <property type="entry name" value="PROKAR_LIPOPROTEIN"/>
    <property type="match status" value="1"/>
</dbReference>
<dbReference type="OrthoDB" id="163542at2"/>
<organism evidence="2 3">
    <name type="scientific">Bellilinea caldifistulae</name>
    <dbReference type="NCBI Taxonomy" id="360411"/>
    <lineage>
        <taxon>Bacteria</taxon>
        <taxon>Bacillati</taxon>
        <taxon>Chloroflexota</taxon>
        <taxon>Anaerolineae</taxon>
        <taxon>Anaerolineales</taxon>
        <taxon>Anaerolineaceae</taxon>
        <taxon>Bellilinea</taxon>
    </lineage>
</organism>
<feature type="compositionally biased region" description="Low complexity" evidence="1">
    <location>
        <begin position="97"/>
        <end position="139"/>
    </location>
</feature>
<keyword evidence="3" id="KW-1185">Reference proteome</keyword>
<reference evidence="2 3" key="1">
    <citation type="submission" date="2015-07" db="EMBL/GenBank/DDBJ databases">
        <title>Draft genome of Bellilinea caldifistulae DSM 17877.</title>
        <authorList>
            <person name="Hemp J."/>
            <person name="Ward L.M."/>
            <person name="Pace L.A."/>
            <person name="Fischer W.W."/>
        </authorList>
    </citation>
    <scope>NUCLEOTIDE SEQUENCE [LARGE SCALE GENOMIC DNA]</scope>
    <source>
        <strain evidence="2 3">GOMI-1</strain>
    </source>
</reference>
<dbReference type="PATRIC" id="fig|360411.5.peg.2889"/>
<dbReference type="RefSeq" id="WP_061913922.1">
    <property type="nucleotide sequence ID" value="NZ_DF967971.1"/>
</dbReference>
<evidence type="ECO:0008006" key="4">
    <source>
        <dbReference type="Google" id="ProtNLM"/>
    </source>
</evidence>
<protein>
    <recommendedName>
        <fullName evidence="4">Bacterial spore germination immunoglobulin-like domain-containing protein</fullName>
    </recommendedName>
</protein>
<feature type="region of interest" description="Disordered" evidence="1">
    <location>
        <begin position="97"/>
        <end position="144"/>
    </location>
</feature>
<dbReference type="EMBL" id="LGHJ01000014">
    <property type="protein sequence ID" value="KPL75351.1"/>
    <property type="molecule type" value="Genomic_DNA"/>
</dbReference>